<proteinExistence type="predicted"/>
<name>A0A918PH02_9SPHN</name>
<reference evidence="2" key="1">
    <citation type="journal article" date="2014" name="Int. J. Syst. Evol. Microbiol.">
        <title>Complete genome sequence of Corynebacterium casei LMG S-19264T (=DSM 44701T), isolated from a smear-ripened cheese.</title>
        <authorList>
            <consortium name="US DOE Joint Genome Institute (JGI-PGF)"/>
            <person name="Walter F."/>
            <person name="Albersmeier A."/>
            <person name="Kalinowski J."/>
            <person name="Ruckert C."/>
        </authorList>
    </citation>
    <scope>NUCLEOTIDE SEQUENCE</scope>
    <source>
        <strain evidence="2">KCTC 32255</strain>
    </source>
</reference>
<dbReference type="Proteomes" id="UP000648075">
    <property type="component" value="Unassembled WGS sequence"/>
</dbReference>
<organism evidence="2 3">
    <name type="scientific">Novosphingobium colocasiae</name>
    <dbReference type="NCBI Taxonomy" id="1256513"/>
    <lineage>
        <taxon>Bacteria</taxon>
        <taxon>Pseudomonadati</taxon>
        <taxon>Pseudomonadota</taxon>
        <taxon>Alphaproteobacteria</taxon>
        <taxon>Sphingomonadales</taxon>
        <taxon>Sphingomonadaceae</taxon>
        <taxon>Novosphingobium</taxon>
    </lineage>
</organism>
<feature type="region of interest" description="Disordered" evidence="1">
    <location>
        <begin position="147"/>
        <end position="166"/>
    </location>
</feature>
<keyword evidence="3" id="KW-1185">Reference proteome</keyword>
<reference evidence="2" key="2">
    <citation type="submission" date="2020-09" db="EMBL/GenBank/DDBJ databases">
        <authorList>
            <person name="Sun Q."/>
            <person name="Kim S."/>
        </authorList>
    </citation>
    <scope>NUCLEOTIDE SEQUENCE</scope>
    <source>
        <strain evidence="2">KCTC 32255</strain>
    </source>
</reference>
<dbReference type="EMBL" id="BMZA01000006">
    <property type="protein sequence ID" value="GGZ05423.1"/>
    <property type="molecule type" value="Genomic_DNA"/>
</dbReference>
<evidence type="ECO:0000313" key="2">
    <source>
        <dbReference type="EMBL" id="GGZ05423.1"/>
    </source>
</evidence>
<dbReference type="AlphaFoldDB" id="A0A918PH02"/>
<evidence type="ECO:0000256" key="1">
    <source>
        <dbReference type="SAM" id="MobiDB-lite"/>
    </source>
</evidence>
<evidence type="ECO:0000313" key="3">
    <source>
        <dbReference type="Proteomes" id="UP000648075"/>
    </source>
</evidence>
<gene>
    <name evidence="2" type="ORF">GCM10011614_20510</name>
</gene>
<protein>
    <submittedName>
        <fullName evidence="2">Uncharacterized protein</fullName>
    </submittedName>
</protein>
<sequence length="166" mass="18918">MRHSPMLRAVCLTLDYVLEKGPIGLTATGALKRYFVEWAAAEFDWPFYTTEDLYAVNKVLNECDFPPLMIMHDLLLSAKLAGRRNGALHMTRLARQLRAEPAALWSLLAQQFLFATDHTGYTRYGDQPMGNWDIFLNVIKCRSPAWPERGPAQSGPVRPRRRARLA</sequence>
<comment type="caution">
    <text evidence="2">The sequence shown here is derived from an EMBL/GenBank/DDBJ whole genome shotgun (WGS) entry which is preliminary data.</text>
</comment>
<accession>A0A918PH02</accession>